<evidence type="ECO:0000313" key="2">
    <source>
        <dbReference type="Proteomes" id="UP001168528"/>
    </source>
</evidence>
<dbReference type="InterPro" id="IPR036390">
    <property type="entry name" value="WH_DNA-bd_sf"/>
</dbReference>
<dbReference type="EMBL" id="JAUKPO010000037">
    <property type="protein sequence ID" value="MDO1450859.1"/>
    <property type="molecule type" value="Genomic_DNA"/>
</dbReference>
<dbReference type="InterPro" id="IPR030489">
    <property type="entry name" value="TR_Rrf2-type_CS"/>
</dbReference>
<dbReference type="Gene3D" id="1.10.10.10">
    <property type="entry name" value="Winged helix-like DNA-binding domain superfamily/Winged helix DNA-binding domain"/>
    <property type="match status" value="1"/>
</dbReference>
<dbReference type="RefSeq" id="WP_302041657.1">
    <property type="nucleotide sequence ID" value="NZ_JAUKPO010000037.1"/>
</dbReference>
<dbReference type="PROSITE" id="PS01332">
    <property type="entry name" value="HTH_RRF2_1"/>
    <property type="match status" value="1"/>
</dbReference>
<proteinExistence type="predicted"/>
<organism evidence="1 2">
    <name type="scientific">Rhodocytophaga aerolata</name>
    <dbReference type="NCBI Taxonomy" id="455078"/>
    <lineage>
        <taxon>Bacteria</taxon>
        <taxon>Pseudomonadati</taxon>
        <taxon>Bacteroidota</taxon>
        <taxon>Cytophagia</taxon>
        <taxon>Cytophagales</taxon>
        <taxon>Rhodocytophagaceae</taxon>
        <taxon>Rhodocytophaga</taxon>
    </lineage>
</organism>
<dbReference type="Proteomes" id="UP001168528">
    <property type="component" value="Unassembled WGS sequence"/>
</dbReference>
<comment type="caution">
    <text evidence="1">The sequence shown here is derived from an EMBL/GenBank/DDBJ whole genome shotgun (WGS) entry which is preliminary data.</text>
</comment>
<dbReference type="PANTHER" id="PTHR33221">
    <property type="entry name" value="WINGED HELIX-TURN-HELIX TRANSCRIPTIONAL REGULATOR, RRF2 FAMILY"/>
    <property type="match status" value="1"/>
</dbReference>
<protein>
    <submittedName>
        <fullName evidence="1">Rrf2 family transcriptional regulator</fullName>
    </submittedName>
</protein>
<dbReference type="PANTHER" id="PTHR33221:SF13">
    <property type="entry name" value="TRANSCRIPTIONAL REGULATOR-RELATED"/>
    <property type="match status" value="1"/>
</dbReference>
<dbReference type="InterPro" id="IPR000944">
    <property type="entry name" value="Tscrpt_reg_Rrf2"/>
</dbReference>
<name>A0ABT8RFV0_9BACT</name>
<reference evidence="1" key="1">
    <citation type="submission" date="2023-07" db="EMBL/GenBank/DDBJ databases">
        <title>The genome sequence of Rhodocytophaga aerolata KACC 12507.</title>
        <authorList>
            <person name="Zhang X."/>
        </authorList>
    </citation>
    <scope>NUCLEOTIDE SEQUENCE</scope>
    <source>
        <strain evidence="1">KACC 12507</strain>
    </source>
</reference>
<dbReference type="InterPro" id="IPR036388">
    <property type="entry name" value="WH-like_DNA-bd_sf"/>
</dbReference>
<dbReference type="SUPFAM" id="SSF46785">
    <property type="entry name" value="Winged helix' DNA-binding domain"/>
    <property type="match status" value="1"/>
</dbReference>
<gene>
    <name evidence="1" type="ORF">Q0590_31585</name>
</gene>
<accession>A0ABT8RFV0</accession>
<sequence length="149" mass="16392">MISKACKYGLRAAIFVASQAKEGIKLNVKQIAREIEAPEAFTAKILQILNKHRIITSLKGPYGGFYIEQSQLEEPIINIVNAIDGLSVFRECGLGLKNCSSKHPCPMHDQYAEIRNSMLHTFQQTSIGQLAQGVKGGSSYVNNLKINVS</sequence>
<dbReference type="NCBIfam" id="TIGR00738">
    <property type="entry name" value="rrf2_super"/>
    <property type="match status" value="1"/>
</dbReference>
<dbReference type="PROSITE" id="PS51197">
    <property type="entry name" value="HTH_RRF2_2"/>
    <property type="match status" value="1"/>
</dbReference>
<keyword evidence="2" id="KW-1185">Reference proteome</keyword>
<dbReference type="Pfam" id="PF02082">
    <property type="entry name" value="Rrf2"/>
    <property type="match status" value="1"/>
</dbReference>
<evidence type="ECO:0000313" key="1">
    <source>
        <dbReference type="EMBL" id="MDO1450859.1"/>
    </source>
</evidence>